<keyword evidence="1" id="KW-0809">Transit peptide</keyword>
<dbReference type="NCBIfam" id="TIGR03317">
    <property type="entry name" value="ygfZ_signature"/>
    <property type="match status" value="1"/>
</dbReference>
<gene>
    <name evidence="2" type="ordered locus">P9211_03031</name>
</gene>
<evidence type="ECO:0000256" key="1">
    <source>
        <dbReference type="ARBA" id="ARBA00022946"/>
    </source>
</evidence>
<dbReference type="PANTHER" id="PTHR22602">
    <property type="entry name" value="TRANSFERASE CAF17, MITOCHONDRIAL-RELATED"/>
    <property type="match status" value="1"/>
</dbReference>
<dbReference type="PANTHER" id="PTHR22602:SF0">
    <property type="entry name" value="TRANSFERASE CAF17, MITOCHONDRIAL-RELATED"/>
    <property type="match status" value="1"/>
</dbReference>
<dbReference type="PIRSF" id="PIRSF006487">
    <property type="entry name" value="GcvT"/>
    <property type="match status" value="1"/>
</dbReference>
<dbReference type="AlphaFoldDB" id="A9BDS4"/>
<accession>A9BDS4</accession>
<dbReference type="STRING" id="93059.P9211_03031"/>
<dbReference type="GO" id="GO:0008168">
    <property type="term" value="F:methyltransferase activity"/>
    <property type="evidence" value="ECO:0007669"/>
    <property type="project" value="UniProtKB-KW"/>
</dbReference>
<keyword evidence="2" id="KW-0489">Methyltransferase</keyword>
<dbReference type="RefSeq" id="WP_012194859.1">
    <property type="nucleotide sequence ID" value="NC_009976.1"/>
</dbReference>
<dbReference type="GO" id="GO:0016226">
    <property type="term" value="P:iron-sulfur cluster assembly"/>
    <property type="evidence" value="ECO:0007669"/>
    <property type="project" value="TreeGrafter"/>
</dbReference>
<dbReference type="eggNOG" id="COG0354">
    <property type="taxonomic scope" value="Bacteria"/>
</dbReference>
<keyword evidence="2" id="KW-0808">Transferase</keyword>
<proteinExistence type="predicted"/>
<dbReference type="SUPFAM" id="SSF103025">
    <property type="entry name" value="Folate-binding domain"/>
    <property type="match status" value="1"/>
</dbReference>
<dbReference type="EMBL" id="CP000878">
    <property type="protein sequence ID" value="ABX08234.1"/>
    <property type="molecule type" value="Genomic_DNA"/>
</dbReference>
<dbReference type="KEGG" id="pmj:P9211_03031"/>
<keyword evidence="3" id="KW-1185">Reference proteome</keyword>
<evidence type="ECO:0000313" key="3">
    <source>
        <dbReference type="Proteomes" id="UP000000788"/>
    </source>
</evidence>
<dbReference type="OrthoDB" id="9796287at2"/>
<dbReference type="Proteomes" id="UP000000788">
    <property type="component" value="Chromosome"/>
</dbReference>
<sequence>MNFPNSFFWKAALPRFRLNGRGSRKFLQGQTTAEIIHPEGNHKYLRTCWLSPTGRLKALLEVRFIDQDAEVVVLGGNSQKLLNGFDQVIFPSDQVEIQSIGFIQRVQELSYKKTWGECYVEWLLPSESTSSVFDGFQPANKNQIEEWRIRQGLPIGLGELNEKTNPFELGLSNLINLNKGCYLGQETMAKLKNNSLLKQQLRFWEINKEMTSDDTLVGNYLEIGGDKAGYITSSMQIEDGKTIGLALIRRKYISEKLLFIADTSISLEVTSPIGFVDFLI</sequence>
<dbReference type="InterPro" id="IPR027266">
    <property type="entry name" value="TrmE/GcvT-like"/>
</dbReference>
<dbReference type="GO" id="GO:0032259">
    <property type="term" value="P:methylation"/>
    <property type="evidence" value="ECO:0007669"/>
    <property type="project" value="UniProtKB-KW"/>
</dbReference>
<reference evidence="2 3" key="1">
    <citation type="journal article" date="2007" name="PLoS Genet.">
        <title>Patterns and implications of gene gain and loss in the evolution of Prochlorococcus.</title>
        <authorList>
            <person name="Kettler G.C."/>
            <person name="Martiny A.C."/>
            <person name="Huang K."/>
            <person name="Zucker J."/>
            <person name="Coleman M.L."/>
            <person name="Rodrigue S."/>
            <person name="Chen F."/>
            <person name="Lapidus A."/>
            <person name="Ferriera S."/>
            <person name="Johnson J."/>
            <person name="Steglich C."/>
            <person name="Church G.M."/>
            <person name="Richardson P."/>
            <person name="Chisholm S.W."/>
        </authorList>
    </citation>
    <scope>NUCLEOTIDE SEQUENCE [LARGE SCALE GENOMIC DNA]</scope>
    <source>
        <strain evidence="3">MIT 9211</strain>
    </source>
</reference>
<evidence type="ECO:0000313" key="2">
    <source>
        <dbReference type="EMBL" id="ABX08234.1"/>
    </source>
</evidence>
<protein>
    <submittedName>
        <fullName evidence="2">Predicted GcvT-like aminomethyltransferase</fullName>
    </submittedName>
</protein>
<organism evidence="2 3">
    <name type="scientific">Prochlorococcus marinus (strain MIT 9211)</name>
    <dbReference type="NCBI Taxonomy" id="93059"/>
    <lineage>
        <taxon>Bacteria</taxon>
        <taxon>Bacillati</taxon>
        <taxon>Cyanobacteriota</taxon>
        <taxon>Cyanophyceae</taxon>
        <taxon>Synechococcales</taxon>
        <taxon>Prochlorococcaceae</taxon>
        <taxon>Prochlorococcus</taxon>
    </lineage>
</organism>
<dbReference type="InterPro" id="IPR045179">
    <property type="entry name" value="YgfZ/GcvT"/>
</dbReference>
<dbReference type="HOGENOM" id="CLU_007884_6_3_3"/>
<name>A9BDS4_PROM4</name>
<dbReference type="Gene3D" id="3.30.1360.120">
    <property type="entry name" value="Probable tRNA modification gtpase trme, domain 1"/>
    <property type="match status" value="2"/>
</dbReference>
<dbReference type="InterPro" id="IPR017703">
    <property type="entry name" value="YgfZ/GCV_T_CS"/>
</dbReference>